<dbReference type="Gene3D" id="3.90.1200.10">
    <property type="match status" value="1"/>
</dbReference>
<sequence length="375" mass="40963">MPETSSHPADRDRRDADTLPARLTRALARAGKREAIQDLTTMADTGLAHWHVWLRRHDGDLVARIPKQSQMGLPARDNLAYQAACFARAAAGGHAPTLHGLLPPDEDLPRGALLVEAIEGRPARLPEDLPAIARSLAGLHRLPRPPATERAPLQAPDDPWRAMREEVFGQAAALPEAGLGVEANRLIEAQLAALPERLPEAAGMARLISFDAHPGNFLVEAGGRAVLVDLEKCRYGLPGFDLAHASLYTSTTWDLASRAVLSLDQLADFHAQWREAMGPAAAAHPPEALLACRRAMWLWSLTWCAKWRVAQGRRPRHAGDGEDWSAALSEDALVAHVRDRVDHYLAPATLRRGRDELEALAARFTRSPHCTGSPR</sequence>
<comment type="caution">
    <text evidence="2">The sequence shown here is derived from an EMBL/GenBank/DDBJ whole genome shotgun (WGS) entry which is preliminary data.</text>
</comment>
<reference evidence="2 3" key="1">
    <citation type="submission" date="2020-08" db="EMBL/GenBank/DDBJ databases">
        <title>Genomic Encyclopedia of Type Strains, Phase III (KMG-III): the genomes of soil and plant-associated and newly described type strains.</title>
        <authorList>
            <person name="Whitman W."/>
        </authorList>
    </citation>
    <scope>NUCLEOTIDE SEQUENCE [LARGE SCALE GENOMIC DNA]</scope>
    <source>
        <strain evidence="2 3">CECT 7744</strain>
    </source>
</reference>
<evidence type="ECO:0000313" key="3">
    <source>
        <dbReference type="Proteomes" id="UP000518892"/>
    </source>
</evidence>
<accession>A0A7W5EVT5</accession>
<dbReference type="EMBL" id="JACHXR010000011">
    <property type="protein sequence ID" value="MBB3232364.1"/>
    <property type="molecule type" value="Genomic_DNA"/>
</dbReference>
<gene>
    <name evidence="2" type="ORF">FHR97_003232</name>
</gene>
<dbReference type="AlphaFoldDB" id="A0A7W5EVT5"/>
<keyword evidence="3" id="KW-1185">Reference proteome</keyword>
<dbReference type="InterPro" id="IPR011009">
    <property type="entry name" value="Kinase-like_dom_sf"/>
</dbReference>
<feature type="domain" description="Aminoglycoside phosphotransferase" evidence="1">
    <location>
        <begin position="53"/>
        <end position="272"/>
    </location>
</feature>
<dbReference type="SUPFAM" id="SSF56112">
    <property type="entry name" value="Protein kinase-like (PK-like)"/>
    <property type="match status" value="1"/>
</dbReference>
<dbReference type="Pfam" id="PF01636">
    <property type="entry name" value="APH"/>
    <property type="match status" value="1"/>
</dbReference>
<evidence type="ECO:0000313" key="2">
    <source>
        <dbReference type="EMBL" id="MBB3232364.1"/>
    </source>
</evidence>
<evidence type="ECO:0000259" key="1">
    <source>
        <dbReference type="Pfam" id="PF01636"/>
    </source>
</evidence>
<dbReference type="Proteomes" id="UP000518892">
    <property type="component" value="Unassembled WGS sequence"/>
</dbReference>
<name>A0A7W5EVT5_9GAMM</name>
<dbReference type="RefSeq" id="WP_246404093.1">
    <property type="nucleotide sequence ID" value="NZ_JACHXR010000011.1"/>
</dbReference>
<proteinExistence type="predicted"/>
<dbReference type="InterPro" id="IPR002575">
    <property type="entry name" value="Aminoglycoside_PTrfase"/>
</dbReference>
<protein>
    <recommendedName>
        <fullName evidence="1">Aminoglycoside phosphotransferase domain-containing protein</fullName>
    </recommendedName>
</protein>
<organism evidence="2 3">
    <name type="scientific">Halomonas stenophila</name>
    <dbReference type="NCBI Taxonomy" id="795312"/>
    <lineage>
        <taxon>Bacteria</taxon>
        <taxon>Pseudomonadati</taxon>
        <taxon>Pseudomonadota</taxon>
        <taxon>Gammaproteobacteria</taxon>
        <taxon>Oceanospirillales</taxon>
        <taxon>Halomonadaceae</taxon>
        <taxon>Halomonas</taxon>
    </lineage>
</organism>